<organism evidence="2 3">
    <name type="scientific">Pseudomonas asturiensis</name>
    <dbReference type="NCBI Taxonomy" id="1190415"/>
    <lineage>
        <taxon>Bacteria</taxon>
        <taxon>Pseudomonadati</taxon>
        <taxon>Pseudomonadota</taxon>
        <taxon>Gammaproteobacteria</taxon>
        <taxon>Pseudomonadales</taxon>
        <taxon>Pseudomonadaceae</taxon>
        <taxon>Pseudomonas</taxon>
    </lineage>
</organism>
<feature type="transmembrane region" description="Helical" evidence="1">
    <location>
        <begin position="147"/>
        <end position="167"/>
    </location>
</feature>
<dbReference type="AlphaFoldDB" id="A0A1M7Q5J2"/>
<keyword evidence="1" id="KW-0472">Membrane</keyword>
<dbReference type="RefSeq" id="WP_084537162.1">
    <property type="nucleotide sequence ID" value="NZ_FRDA01000018.1"/>
</dbReference>
<gene>
    <name evidence="2" type="ORF">SAMN05216593_11822</name>
</gene>
<proteinExistence type="predicted"/>
<evidence type="ECO:0000256" key="1">
    <source>
        <dbReference type="SAM" id="Phobius"/>
    </source>
</evidence>
<evidence type="ECO:0000313" key="2">
    <source>
        <dbReference type="EMBL" id="SHN25431.1"/>
    </source>
</evidence>
<name>A0A1M7Q5J2_9PSED</name>
<evidence type="ECO:0000313" key="3">
    <source>
        <dbReference type="Proteomes" id="UP000183983"/>
    </source>
</evidence>
<dbReference type="OrthoDB" id="7068888at2"/>
<feature type="transmembrane region" description="Helical" evidence="1">
    <location>
        <begin position="80"/>
        <end position="101"/>
    </location>
</feature>
<protein>
    <submittedName>
        <fullName evidence="2">Uncharacterized protein</fullName>
    </submittedName>
</protein>
<feature type="transmembrane region" description="Helical" evidence="1">
    <location>
        <begin position="121"/>
        <end position="141"/>
    </location>
</feature>
<keyword evidence="1" id="KW-0812">Transmembrane</keyword>
<keyword evidence="1" id="KW-1133">Transmembrane helix</keyword>
<dbReference type="EMBL" id="FRDA01000018">
    <property type="protein sequence ID" value="SHN25431.1"/>
    <property type="molecule type" value="Genomic_DNA"/>
</dbReference>
<accession>A0A1M7Q5J2</accession>
<reference evidence="2 3" key="1">
    <citation type="submission" date="2016-11" db="EMBL/GenBank/DDBJ databases">
        <authorList>
            <person name="Jaros S."/>
            <person name="Januszkiewicz K."/>
            <person name="Wedrychowicz H."/>
        </authorList>
    </citation>
    <scope>NUCLEOTIDE SEQUENCE [LARGE SCALE GENOMIC DNA]</scope>
    <source>
        <strain evidence="2 3">LMG 26898</strain>
    </source>
</reference>
<feature type="transmembrane region" description="Helical" evidence="1">
    <location>
        <begin position="35"/>
        <end position="60"/>
    </location>
</feature>
<feature type="transmembrane region" description="Helical" evidence="1">
    <location>
        <begin position="179"/>
        <end position="196"/>
    </location>
</feature>
<dbReference type="Proteomes" id="UP000183983">
    <property type="component" value="Unassembled WGS sequence"/>
</dbReference>
<sequence length="265" mass="30404">MSERLKNFANIMTKPRLKKLGVDHQKDIKISPIQILIRGVVALLTASWIGSLAFYLFVIFMRENKLFSYDFFREGLFGMYTFFIASSIFIILMSLLFYGFLIPAKLGLTELRRDQKNTMRWITWFGFLISCVMHSILFSVAAEAQKLNILLWLMAIAITFCMFFCSFVGHNLKKNIQDWLSPVIFVGLTALLPFAYQDVTAEVVAMGLRDFNVGGNKNILIFQDGTKEPIKGKLTLLSPRNAYLKDRSGRLKIIPITDKTTLEIW</sequence>